<comment type="caution">
    <text evidence="7">The sequence shown here is derived from an EMBL/GenBank/DDBJ whole genome shotgun (WGS) entry which is preliminary data.</text>
</comment>
<organism evidence="7 8">
    <name type="scientific">Sporolactobacillus laevolacticus DSM 442</name>
    <dbReference type="NCBI Taxonomy" id="1395513"/>
    <lineage>
        <taxon>Bacteria</taxon>
        <taxon>Bacillati</taxon>
        <taxon>Bacillota</taxon>
        <taxon>Bacilli</taxon>
        <taxon>Bacillales</taxon>
        <taxon>Sporolactobacillaceae</taxon>
        <taxon>Sporolactobacillus</taxon>
    </lineage>
</organism>
<dbReference type="EMBL" id="AWTC01000009">
    <property type="protein sequence ID" value="EST11742.1"/>
    <property type="molecule type" value="Genomic_DNA"/>
</dbReference>
<evidence type="ECO:0000313" key="8">
    <source>
        <dbReference type="Proteomes" id="UP000018296"/>
    </source>
</evidence>
<keyword evidence="8" id="KW-1185">Reference proteome</keyword>
<dbReference type="GO" id="GO:0140359">
    <property type="term" value="F:ABC-type transporter activity"/>
    <property type="evidence" value="ECO:0007669"/>
    <property type="project" value="InterPro"/>
</dbReference>
<evidence type="ECO:0000256" key="1">
    <source>
        <dbReference type="ARBA" id="ARBA00004141"/>
    </source>
</evidence>
<feature type="transmembrane region" description="Helical" evidence="5">
    <location>
        <begin position="229"/>
        <end position="258"/>
    </location>
</feature>
<dbReference type="OrthoDB" id="9768837at2"/>
<evidence type="ECO:0000259" key="6">
    <source>
        <dbReference type="Pfam" id="PF12698"/>
    </source>
</evidence>
<feature type="transmembrane region" description="Helical" evidence="5">
    <location>
        <begin position="278"/>
        <end position="301"/>
    </location>
</feature>
<reference evidence="7 8" key="1">
    <citation type="journal article" date="2013" name="Genome Announc.">
        <title>Genome Sequence of Sporolactobacillus laevolacticus DSM442, an Efficient Polymer-Grade D-Lactate Producer from Agricultural Waste Cottonseed as a Nitrogen Source.</title>
        <authorList>
            <person name="Wang H."/>
            <person name="Wang L."/>
            <person name="Ju J."/>
            <person name="Yu B."/>
            <person name="Ma Y."/>
        </authorList>
    </citation>
    <scope>NUCLEOTIDE SEQUENCE [LARGE SCALE GENOMIC DNA]</scope>
    <source>
        <strain evidence="7 8">DSM 442</strain>
    </source>
</reference>
<keyword evidence="2 5" id="KW-0812">Transmembrane</keyword>
<evidence type="ECO:0000313" key="7">
    <source>
        <dbReference type="EMBL" id="EST11742.1"/>
    </source>
</evidence>
<dbReference type="eggNOG" id="COG1668">
    <property type="taxonomic scope" value="Bacteria"/>
</dbReference>
<protein>
    <submittedName>
        <fullName evidence="7">Sodium ABC transporter permease</fullName>
    </submittedName>
</protein>
<dbReference type="Pfam" id="PF12698">
    <property type="entry name" value="ABC2_membrane_3"/>
    <property type="match status" value="1"/>
</dbReference>
<dbReference type="RefSeq" id="WP_023510413.1">
    <property type="nucleotide sequence ID" value="NZ_AWTC01000009.1"/>
</dbReference>
<keyword evidence="4 5" id="KW-0472">Membrane</keyword>
<name>V6IWT8_9BACL</name>
<dbReference type="PATRIC" id="fig|1395513.3.peg.2185"/>
<feature type="transmembrane region" description="Helical" evidence="5">
    <location>
        <begin position="183"/>
        <end position="208"/>
    </location>
</feature>
<feature type="transmembrane region" description="Helical" evidence="5">
    <location>
        <begin position="338"/>
        <end position="356"/>
    </location>
</feature>
<sequence>MSKFALLFSQSYISKLKAKSFYITTIIMLLAVFGFFMWPTISSWFSSADKPLKILVIDQTKADAGTYFKSGKRLVFKSSSDMPEQAGKQILKGKADAALVLNMKKEGGLNAELRTKKPLQLNDQQLLEQDVQSASQLFTIQQLKLTPVQAARIMNQSINLKQKVIAPSADKGKTSKEKTTATLVSYAIAFIIYIFVLSYLSIISSEIAAEKDSRIMEIIISSSSPVVHLLSRVAGVLALAMTQFAVMIGAALLMAHYFQEGKYWDLLGGIFSTLSAGYVIFAILFFFLACVLYTLIGAVLGSLVNKVQDVGQAIMPVTFLLMIGFFVAISGMSNPDTLIIKIFSYIPFTASMIMPMRIGATDMGLWEAFLSIAILILTVIGMFVFSLRFYRGSVLTYTNGSFITKIKQAILLSR</sequence>
<evidence type="ECO:0000256" key="5">
    <source>
        <dbReference type="SAM" id="Phobius"/>
    </source>
</evidence>
<dbReference type="AlphaFoldDB" id="V6IWT8"/>
<evidence type="ECO:0000256" key="3">
    <source>
        <dbReference type="ARBA" id="ARBA00022989"/>
    </source>
</evidence>
<evidence type="ECO:0000256" key="4">
    <source>
        <dbReference type="ARBA" id="ARBA00023136"/>
    </source>
</evidence>
<gene>
    <name evidence="7" type="ORF">P343_10820</name>
</gene>
<dbReference type="GO" id="GO:0016020">
    <property type="term" value="C:membrane"/>
    <property type="evidence" value="ECO:0007669"/>
    <property type="project" value="UniProtKB-SubCell"/>
</dbReference>
<feature type="domain" description="ABC-2 type transporter transmembrane" evidence="6">
    <location>
        <begin position="19"/>
        <end position="387"/>
    </location>
</feature>
<accession>V6IWT8</accession>
<keyword evidence="3 5" id="KW-1133">Transmembrane helix</keyword>
<dbReference type="InterPro" id="IPR013525">
    <property type="entry name" value="ABC2_TM"/>
</dbReference>
<comment type="subcellular location">
    <subcellularLocation>
        <location evidence="1">Membrane</location>
        <topology evidence="1">Multi-pass membrane protein</topology>
    </subcellularLocation>
</comment>
<feature type="transmembrane region" description="Helical" evidence="5">
    <location>
        <begin position="313"/>
        <end position="332"/>
    </location>
</feature>
<dbReference type="Proteomes" id="UP000018296">
    <property type="component" value="Unassembled WGS sequence"/>
</dbReference>
<evidence type="ECO:0000256" key="2">
    <source>
        <dbReference type="ARBA" id="ARBA00022692"/>
    </source>
</evidence>
<feature type="transmembrane region" description="Helical" evidence="5">
    <location>
        <begin position="21"/>
        <end position="41"/>
    </location>
</feature>
<feature type="transmembrane region" description="Helical" evidence="5">
    <location>
        <begin position="368"/>
        <end position="390"/>
    </location>
</feature>
<dbReference type="STRING" id="1395513.P343_10820"/>
<proteinExistence type="predicted"/>